<keyword evidence="3" id="KW-0653">Protein transport</keyword>
<dbReference type="SUPFAM" id="SSF48371">
    <property type="entry name" value="ARM repeat"/>
    <property type="match status" value="1"/>
</dbReference>
<evidence type="ECO:0000256" key="3">
    <source>
        <dbReference type="ARBA" id="ARBA00022927"/>
    </source>
</evidence>
<evidence type="ECO:0000256" key="1">
    <source>
        <dbReference type="ARBA" id="ARBA00010394"/>
    </source>
</evidence>
<dbReference type="OrthoDB" id="6375181at2759"/>
<dbReference type="Gene3D" id="1.25.10.10">
    <property type="entry name" value="Leucine-rich Repeat Variant"/>
    <property type="match status" value="1"/>
</dbReference>
<evidence type="ECO:0000313" key="6">
    <source>
        <dbReference type="Proteomes" id="UP000440578"/>
    </source>
</evidence>
<keyword evidence="6" id="KW-1185">Reference proteome</keyword>
<keyword evidence="2" id="KW-0813">Transport</keyword>
<feature type="compositionally biased region" description="Low complexity" evidence="4">
    <location>
        <begin position="207"/>
        <end position="221"/>
    </location>
</feature>
<accession>A0A6A4VEG9</accession>
<feature type="compositionally biased region" description="Basic residues" evidence="4">
    <location>
        <begin position="222"/>
        <end position="238"/>
    </location>
</feature>
<comment type="caution">
    <text evidence="5">The sequence shown here is derived from an EMBL/GenBank/DDBJ whole genome shotgun (WGS) entry which is preliminary data.</text>
</comment>
<evidence type="ECO:0000313" key="5">
    <source>
        <dbReference type="EMBL" id="KAF0289944.1"/>
    </source>
</evidence>
<gene>
    <name evidence="5" type="primary">kpna2</name>
    <name evidence="5" type="ORF">FJT64_011846</name>
</gene>
<organism evidence="5 6">
    <name type="scientific">Amphibalanus amphitrite</name>
    <name type="common">Striped barnacle</name>
    <name type="synonym">Balanus amphitrite</name>
    <dbReference type="NCBI Taxonomy" id="1232801"/>
    <lineage>
        <taxon>Eukaryota</taxon>
        <taxon>Metazoa</taxon>
        <taxon>Ecdysozoa</taxon>
        <taxon>Arthropoda</taxon>
        <taxon>Crustacea</taxon>
        <taxon>Multicrustacea</taxon>
        <taxon>Cirripedia</taxon>
        <taxon>Thoracica</taxon>
        <taxon>Thoracicalcarea</taxon>
        <taxon>Balanomorpha</taxon>
        <taxon>Balanoidea</taxon>
        <taxon>Balanidae</taxon>
        <taxon>Amphibalaninae</taxon>
        <taxon>Amphibalanus</taxon>
    </lineage>
</organism>
<reference evidence="5 6" key="1">
    <citation type="submission" date="2019-07" db="EMBL/GenBank/DDBJ databases">
        <title>Draft genome assembly of a fouling barnacle, Amphibalanus amphitrite (Darwin, 1854): The first reference genome for Thecostraca.</title>
        <authorList>
            <person name="Kim W."/>
        </authorList>
    </citation>
    <scope>NUCLEOTIDE SEQUENCE [LARGE SCALE GENOMIC DNA]</scope>
    <source>
        <strain evidence="5">SNU_AA5</strain>
        <tissue evidence="5">Soma without cirri and trophi</tissue>
    </source>
</reference>
<protein>
    <submittedName>
        <fullName evidence="5">Importin subunit alpha-1</fullName>
    </submittedName>
</protein>
<dbReference type="EMBL" id="VIIS01001992">
    <property type="protein sequence ID" value="KAF0289944.1"/>
    <property type="molecule type" value="Genomic_DNA"/>
</dbReference>
<dbReference type="AlphaFoldDB" id="A0A6A4VEG9"/>
<dbReference type="GO" id="GO:0015031">
    <property type="term" value="P:protein transport"/>
    <property type="evidence" value="ECO:0007669"/>
    <property type="project" value="UniProtKB-KW"/>
</dbReference>
<dbReference type="InterPro" id="IPR016024">
    <property type="entry name" value="ARM-type_fold"/>
</dbReference>
<dbReference type="InterPro" id="IPR011989">
    <property type="entry name" value="ARM-like"/>
</dbReference>
<dbReference type="PANTHER" id="PTHR23316">
    <property type="entry name" value="IMPORTIN ALPHA"/>
    <property type="match status" value="1"/>
</dbReference>
<sequence length="238" mass="26504">MSQCVPSRHDAADLDASPTSIGDTELNDSRSNSQLMWSEKLHEPPPIWGSDERPTYGRRSRPSWCREAPSIVGPRPIPSVQRKHPGGIWRWHRWRRRGVTVDVLEMLQKDDHRSQREAVRVMVILNLTSGGSQELVAELCRLGAAEPRCDLLAVEGANLIMVFPDALSNVLRCAEQVDREGTVALQVDECGGLDRIESLQTYEDEPSSSSAGTSTMTTRGTLGRRGHRRGHGRRPPVL</sequence>
<dbReference type="Proteomes" id="UP000440578">
    <property type="component" value="Unassembled WGS sequence"/>
</dbReference>
<feature type="region of interest" description="Disordered" evidence="4">
    <location>
        <begin position="1"/>
        <end position="63"/>
    </location>
</feature>
<evidence type="ECO:0000256" key="2">
    <source>
        <dbReference type="ARBA" id="ARBA00022448"/>
    </source>
</evidence>
<proteinExistence type="inferred from homology"/>
<name>A0A6A4VEG9_AMPAM</name>
<comment type="similarity">
    <text evidence="1">Belongs to the importin alpha family.</text>
</comment>
<evidence type="ECO:0000256" key="4">
    <source>
        <dbReference type="SAM" id="MobiDB-lite"/>
    </source>
</evidence>
<feature type="region of interest" description="Disordered" evidence="4">
    <location>
        <begin position="199"/>
        <end position="238"/>
    </location>
</feature>